<keyword evidence="1" id="KW-0812">Transmembrane</keyword>
<dbReference type="InterPro" id="IPR031858">
    <property type="entry name" value="DUF4752"/>
</dbReference>
<organism evidence="2 3">
    <name type="scientific">Escherichia fergusonii (strain ATCC 35469 / DSM 13698 / CCUG 18766 / IAM 14443 / JCM 21226 / LMG 7866 / NBRC 102419 / NCTC 12128 / CDC 0568-73)</name>
    <dbReference type="NCBI Taxonomy" id="585054"/>
    <lineage>
        <taxon>Bacteria</taxon>
        <taxon>Pseudomonadati</taxon>
        <taxon>Pseudomonadota</taxon>
        <taxon>Gammaproteobacteria</taxon>
        <taxon>Enterobacterales</taxon>
        <taxon>Enterobacteriaceae</taxon>
        <taxon>Escherichia</taxon>
    </lineage>
</organism>
<feature type="transmembrane region" description="Helical" evidence="1">
    <location>
        <begin position="6"/>
        <end position="26"/>
    </location>
</feature>
<dbReference type="EMBL" id="CU928158">
    <property type="protein sequence ID" value="CAQ89593.1"/>
    <property type="molecule type" value="Genomic_DNA"/>
</dbReference>
<proteinExistence type="predicted"/>
<dbReference type="Proteomes" id="UP000000745">
    <property type="component" value="Chromosome"/>
</dbReference>
<dbReference type="KEGG" id="efe:EFER_2090"/>
<dbReference type="Pfam" id="PF15944">
    <property type="entry name" value="DUF4752"/>
    <property type="match status" value="1"/>
</dbReference>
<name>B7LUD8_ESCF3</name>
<evidence type="ECO:0008006" key="4">
    <source>
        <dbReference type="Google" id="ProtNLM"/>
    </source>
</evidence>
<evidence type="ECO:0000256" key="1">
    <source>
        <dbReference type="SAM" id="Phobius"/>
    </source>
</evidence>
<evidence type="ECO:0000313" key="2">
    <source>
        <dbReference type="EMBL" id="CAQ89593.1"/>
    </source>
</evidence>
<keyword evidence="3" id="KW-1185">Reference proteome</keyword>
<reference evidence="3" key="1">
    <citation type="journal article" date="2009" name="PLoS Genet.">
        <title>Organised genome dynamics in the Escherichia coli species results in highly diverse adaptive paths.</title>
        <authorList>
            <person name="Touchon M."/>
            <person name="Hoede C."/>
            <person name="Tenaillon O."/>
            <person name="Barbe V."/>
            <person name="Baeriswyl S."/>
            <person name="Bidet P."/>
            <person name="Bingen E."/>
            <person name="Bonacorsi S."/>
            <person name="Bouchier C."/>
            <person name="Bouvet O."/>
            <person name="Calteau A."/>
            <person name="Chiapello H."/>
            <person name="Clermont O."/>
            <person name="Cruveiller S."/>
            <person name="Danchin A."/>
            <person name="Diard M."/>
            <person name="Dossat C."/>
            <person name="Karoui M.E."/>
            <person name="Frapy E."/>
            <person name="Garry L."/>
            <person name="Ghigo J.M."/>
            <person name="Gilles A.M."/>
            <person name="Johnson J."/>
            <person name="Le Bouguenec C."/>
            <person name="Lescat M."/>
            <person name="Mangenot S."/>
            <person name="Martinez-Jehanne V."/>
            <person name="Matic I."/>
            <person name="Nassif X."/>
            <person name="Oztas S."/>
            <person name="Petit M.A."/>
            <person name="Pichon C."/>
            <person name="Rouy Z."/>
            <person name="Ruf C.S."/>
            <person name="Schneider D."/>
            <person name="Tourret J."/>
            <person name="Vacherie B."/>
            <person name="Vallenet D."/>
            <person name="Medigue C."/>
            <person name="Rocha E.P.C."/>
            <person name="Denamur E."/>
        </authorList>
    </citation>
    <scope>NUCLEOTIDE SEQUENCE [LARGE SCALE GENOMIC DNA]</scope>
    <source>
        <strain evidence="3">ATCC 35469 / DSM 13698 / BCRC 15582 / CCUG 18766 / IAM 14443 / JCM 21226 / LMG 7866 / NBRC 102419 / NCTC 12128 / CDC 0568-73</strain>
    </source>
</reference>
<accession>B7LUD8</accession>
<protein>
    <recommendedName>
        <fullName evidence="4">DUF4752 family protein</fullName>
    </recommendedName>
</protein>
<dbReference type="HOGENOM" id="CLU_183658_0_0_6"/>
<keyword evidence="1" id="KW-1133">Transmembrane helix</keyword>
<sequence>MMYSFAKYTVIDWIAFLQVLLIWFYMAYRSGQWIVSVACSKGWRWWNRKNKKALALDSFYEAFNLNSLQPGSVIVVTTKSGMTIQIHKPKEEGRG</sequence>
<evidence type="ECO:0000313" key="3">
    <source>
        <dbReference type="Proteomes" id="UP000000745"/>
    </source>
</evidence>
<keyword evidence="1" id="KW-0472">Membrane</keyword>
<dbReference type="AlphaFoldDB" id="B7LUD8"/>
<gene>
    <name evidence="2" type="ordered locus">EFER_2090</name>
</gene>